<name>A0A1I6X2V1_9ACTN</name>
<gene>
    <name evidence="1" type="ORF">SAMN04487904_10175</name>
</gene>
<dbReference type="Proteomes" id="UP000199165">
    <property type="component" value="Unassembled WGS sequence"/>
</dbReference>
<reference evidence="2" key="1">
    <citation type="submission" date="2016-10" db="EMBL/GenBank/DDBJ databases">
        <authorList>
            <person name="Varghese N."/>
            <person name="Submissions S."/>
        </authorList>
    </citation>
    <scope>NUCLEOTIDE SEQUENCE [LARGE SCALE GENOMIC DNA]</scope>
    <source>
        <strain evidence="2">DSM 45501</strain>
    </source>
</reference>
<dbReference type="EMBL" id="FPAT01000001">
    <property type="protein sequence ID" value="SFT32552.1"/>
    <property type="molecule type" value="Genomic_DNA"/>
</dbReference>
<organism evidence="1 2">
    <name type="scientific">Actinopolyspora righensis</name>
    <dbReference type="NCBI Taxonomy" id="995060"/>
    <lineage>
        <taxon>Bacteria</taxon>
        <taxon>Bacillati</taxon>
        <taxon>Actinomycetota</taxon>
        <taxon>Actinomycetes</taxon>
        <taxon>Actinopolysporales</taxon>
        <taxon>Actinopolysporaceae</taxon>
        <taxon>Actinopolyspora</taxon>
        <taxon>Actinopolyspora alba group</taxon>
    </lineage>
</organism>
<proteinExistence type="predicted"/>
<evidence type="ECO:0000313" key="2">
    <source>
        <dbReference type="Proteomes" id="UP000199165"/>
    </source>
</evidence>
<keyword evidence="2" id="KW-1185">Reference proteome</keyword>
<dbReference type="AlphaFoldDB" id="A0A1I6X2V1"/>
<sequence length="47" mass="5217">MSFGCSGPFWIVLRFLLLRVASISAGKVGRLCDEPLNTNSKLLIFVF</sequence>
<protein>
    <submittedName>
        <fullName evidence="1">Uncharacterized protein</fullName>
    </submittedName>
</protein>
<accession>A0A1I6X2V1</accession>
<evidence type="ECO:0000313" key="1">
    <source>
        <dbReference type="EMBL" id="SFT32552.1"/>
    </source>
</evidence>